<dbReference type="GO" id="GO:0030479">
    <property type="term" value="C:actin cortical patch"/>
    <property type="evidence" value="ECO:0007669"/>
    <property type="project" value="TreeGrafter"/>
</dbReference>
<gene>
    <name evidence="2" type="ORF">BJ508DRAFT_215723</name>
</gene>
<proteinExistence type="predicted"/>
<dbReference type="GO" id="GO:0008195">
    <property type="term" value="F:phosphatidate phosphatase activity"/>
    <property type="evidence" value="ECO:0007669"/>
    <property type="project" value="InterPro"/>
</dbReference>
<dbReference type="Proteomes" id="UP000275078">
    <property type="component" value="Unassembled WGS sequence"/>
</dbReference>
<dbReference type="InterPro" id="IPR052935">
    <property type="entry name" value="Mg2+_PAP"/>
</dbReference>
<accession>A0A3N4HJE8</accession>
<dbReference type="PANTHER" id="PTHR28208">
    <property type="entry name" value="PHOSPHATIDATE PHOSPHATASE APP1"/>
    <property type="match status" value="1"/>
</dbReference>
<feature type="domain" description="Phosphatidate phosphatase APP1 catalytic" evidence="1">
    <location>
        <begin position="177"/>
        <end position="327"/>
    </location>
</feature>
<reference evidence="2 3" key="1">
    <citation type="journal article" date="2018" name="Nat. Ecol. Evol.">
        <title>Pezizomycetes genomes reveal the molecular basis of ectomycorrhizal truffle lifestyle.</title>
        <authorList>
            <person name="Murat C."/>
            <person name="Payen T."/>
            <person name="Noel B."/>
            <person name="Kuo A."/>
            <person name="Morin E."/>
            <person name="Chen J."/>
            <person name="Kohler A."/>
            <person name="Krizsan K."/>
            <person name="Balestrini R."/>
            <person name="Da Silva C."/>
            <person name="Montanini B."/>
            <person name="Hainaut M."/>
            <person name="Levati E."/>
            <person name="Barry K.W."/>
            <person name="Belfiori B."/>
            <person name="Cichocki N."/>
            <person name="Clum A."/>
            <person name="Dockter R.B."/>
            <person name="Fauchery L."/>
            <person name="Guy J."/>
            <person name="Iotti M."/>
            <person name="Le Tacon F."/>
            <person name="Lindquist E.A."/>
            <person name="Lipzen A."/>
            <person name="Malagnac F."/>
            <person name="Mello A."/>
            <person name="Molinier V."/>
            <person name="Miyauchi S."/>
            <person name="Poulain J."/>
            <person name="Riccioni C."/>
            <person name="Rubini A."/>
            <person name="Sitrit Y."/>
            <person name="Splivallo R."/>
            <person name="Traeger S."/>
            <person name="Wang M."/>
            <person name="Zifcakova L."/>
            <person name="Wipf D."/>
            <person name="Zambonelli A."/>
            <person name="Paolocci F."/>
            <person name="Nowrousian M."/>
            <person name="Ottonello S."/>
            <person name="Baldrian P."/>
            <person name="Spatafora J.W."/>
            <person name="Henrissat B."/>
            <person name="Nagy L.G."/>
            <person name="Aury J.M."/>
            <person name="Wincker P."/>
            <person name="Grigoriev I.V."/>
            <person name="Bonfante P."/>
            <person name="Martin F.M."/>
        </authorList>
    </citation>
    <scope>NUCLEOTIDE SEQUENCE [LARGE SCALE GENOMIC DNA]</scope>
    <source>
        <strain evidence="2 3">RN42</strain>
    </source>
</reference>
<dbReference type="STRING" id="1160509.A0A3N4HJE8"/>
<protein>
    <submittedName>
        <fullName evidence="2">Actin filament organization protein-like protein App1-like protein</fullName>
    </submittedName>
</protein>
<dbReference type="EMBL" id="ML119802">
    <property type="protein sequence ID" value="RPA74032.1"/>
    <property type="molecule type" value="Genomic_DNA"/>
</dbReference>
<dbReference type="PANTHER" id="PTHR28208:SF1">
    <property type="entry name" value="FILAMENT ORGANIZATION PROTEIN APP1-LIKE, PUTATIVE (AFU_ORTHOLOGUE AFUA_1G06650)-RELATED"/>
    <property type="match status" value="1"/>
</dbReference>
<name>A0A3N4HJE8_ASCIM</name>
<keyword evidence="3" id="KW-1185">Reference proteome</keyword>
<dbReference type="AlphaFoldDB" id="A0A3N4HJE8"/>
<evidence type="ECO:0000259" key="1">
    <source>
        <dbReference type="Pfam" id="PF09949"/>
    </source>
</evidence>
<dbReference type="InterPro" id="IPR019236">
    <property type="entry name" value="APP1_cat"/>
</dbReference>
<evidence type="ECO:0000313" key="2">
    <source>
        <dbReference type="EMBL" id="RPA74032.1"/>
    </source>
</evidence>
<dbReference type="OrthoDB" id="414243at2759"/>
<organism evidence="2 3">
    <name type="scientific">Ascobolus immersus RN42</name>
    <dbReference type="NCBI Taxonomy" id="1160509"/>
    <lineage>
        <taxon>Eukaryota</taxon>
        <taxon>Fungi</taxon>
        <taxon>Dikarya</taxon>
        <taxon>Ascomycota</taxon>
        <taxon>Pezizomycotina</taxon>
        <taxon>Pezizomycetes</taxon>
        <taxon>Pezizales</taxon>
        <taxon>Ascobolaceae</taxon>
        <taxon>Ascobolus</taxon>
    </lineage>
</organism>
<evidence type="ECO:0000313" key="3">
    <source>
        <dbReference type="Proteomes" id="UP000275078"/>
    </source>
</evidence>
<sequence length="381" mass="42849">MSTKTTSPIDFATKFLGRILEKLKLKKPVITPVSATDEVWLMDSTAFFNSATNTWSSEIMAAYFHRDGGQEIADMVAEIAGLLKMADNDAAKQTVANRIEPFINAIQAAKTVQAEEKAKKVVTLGPSQDRGISLNEVAFPGGRDVYPDGVAVKSMGLLPSGSLAAQMTTHFASQDGWGIISDVDDTIKVSEVRDRIKLLRHTFVDDQTAVPGMVELYHQLNDLLNPVWFYLSASPYNLYPVIRKFLLDHFPLGQLVLRDMSWMELESFIVSLTVGTEGYKIDRMDRMHRWFPNRKMICIGDSTQKDPEAYAAVYKKYPGWIKKIYIRVVKGVNEREEKDLNSKARFEKAFKGIPKDAWVTFEDPREVSQQLGVLIEEVGQA</sequence>
<dbReference type="Pfam" id="PF09949">
    <property type="entry name" value="APP1_cat"/>
    <property type="match status" value="1"/>
</dbReference>